<feature type="region of interest" description="Disordered" evidence="5">
    <location>
        <begin position="338"/>
        <end position="370"/>
    </location>
</feature>
<evidence type="ECO:0000256" key="6">
    <source>
        <dbReference type="SAM" id="Phobius"/>
    </source>
</evidence>
<evidence type="ECO:0000256" key="4">
    <source>
        <dbReference type="ARBA" id="ARBA00023136"/>
    </source>
</evidence>
<sequence length="812" mass="92599">MDFVRQLFCQKEGCNTTDEFIPDVQQWMKAIDKPSLVLLCAGAGMTGVVLCLSLLHLIFVLKFIKDEQIRTDLYWLVFMAPVVAVCGLVGMVLPRAAIFMYAIALVYYMICIFVLVCLMCTLNGSRKSMCRKLLAKGKRISIRVCPLGCCLFCFDKLQPTEKNFRRFEWLVFQSPIVRILLEILNITVFMELNSRSNLFFQLSNLVGIVSLLIGSYGSYIIVPAGASLLHKYRFLLLFRLVDICQLIWSVQKFIADFIGALNLISSRHDVLNPLPQSAVAQFYICFLLCAEMLLASMLATWWFRPVRCAFFDRLRTAHNAVLEYGGGGGDVGIGGASAMSSSSLSGGGDEEDGSRNTSMGMSRRRRREKHNAKMEIAGCQDVRKPEMFRPPVFVPITSSLVAQHFALLTGYQMHKSSPQIQFCPLQIKSVLRLWPMQLHQHRRLLLGVVLLLVLLQLDDAQLQQKQQQPPDFNNAQSIVRSEAEWTQQMDEEFVRHNVLPFIRQFRRQLKPPRSIQWAPGGGNLMASEQNNHFQNNGILGDNDGLVFTHVDLDPAEQRKYRKSRSVASLFDLGGLVMRELWKQTKHRCVSCVNGRCQLVDPQCGLPFQLFDEHVEQIYCELILEKKKRQNPVKKASLKAKMKCATFPTTASLPHTLLATNYQKNWKLMCINCTFSQRSEAANNNAAAIGGEEECRRRRRWRHTVVTTVTTVMLLEEQQEEEGTKHGKEEKMTVEDGEEEEEEEKKHGKQEEMTVEEELENGKKEGEEGTKHGKQEEMAVEEEEEMEEEEELDNGKKEGEEGTRHGKEEEEEE</sequence>
<feature type="transmembrane region" description="Helical" evidence="6">
    <location>
        <begin position="73"/>
        <end position="93"/>
    </location>
</feature>
<reference evidence="8" key="1">
    <citation type="submission" date="2022-11" db="UniProtKB">
        <authorList>
            <consortium name="WormBaseParasite"/>
        </authorList>
    </citation>
    <scope>IDENTIFICATION</scope>
</reference>
<feature type="transmembrane region" description="Helical" evidence="6">
    <location>
        <begin position="36"/>
        <end position="61"/>
    </location>
</feature>
<dbReference type="SMART" id="SM01417">
    <property type="entry name" value="Solute_trans_a"/>
    <property type="match status" value="1"/>
</dbReference>
<feature type="region of interest" description="Disordered" evidence="5">
    <location>
        <begin position="715"/>
        <end position="812"/>
    </location>
</feature>
<keyword evidence="7" id="KW-1185">Reference proteome</keyword>
<comment type="subcellular location">
    <subcellularLocation>
        <location evidence="1">Membrane</location>
        <topology evidence="1">Multi-pass membrane protein</topology>
    </subcellularLocation>
</comment>
<dbReference type="PANTHER" id="PTHR23423">
    <property type="entry name" value="ORGANIC SOLUTE TRANSPORTER-RELATED"/>
    <property type="match status" value="1"/>
</dbReference>
<dbReference type="Pfam" id="PF03619">
    <property type="entry name" value="Solute_trans_a"/>
    <property type="match status" value="1"/>
</dbReference>
<evidence type="ECO:0000256" key="1">
    <source>
        <dbReference type="ARBA" id="ARBA00004141"/>
    </source>
</evidence>
<keyword evidence="2 6" id="KW-0812">Transmembrane</keyword>
<keyword evidence="4 6" id="KW-0472">Membrane</keyword>
<dbReference type="GO" id="GO:0016020">
    <property type="term" value="C:membrane"/>
    <property type="evidence" value="ECO:0007669"/>
    <property type="project" value="UniProtKB-SubCell"/>
</dbReference>
<feature type="transmembrane region" description="Helical" evidence="6">
    <location>
        <begin position="169"/>
        <end position="190"/>
    </location>
</feature>
<feature type="compositionally biased region" description="Basic and acidic residues" evidence="5">
    <location>
        <begin position="721"/>
        <end position="733"/>
    </location>
</feature>
<feature type="transmembrane region" description="Helical" evidence="6">
    <location>
        <begin position="99"/>
        <end position="122"/>
    </location>
</feature>
<accession>A0A914H4U8</accession>
<dbReference type="AlphaFoldDB" id="A0A914H4U8"/>
<dbReference type="InterPro" id="IPR005178">
    <property type="entry name" value="Ostalpha/TMEM184C"/>
</dbReference>
<evidence type="ECO:0000256" key="3">
    <source>
        <dbReference type="ARBA" id="ARBA00022989"/>
    </source>
</evidence>
<feature type="compositionally biased region" description="Basic and acidic residues" evidence="5">
    <location>
        <begin position="792"/>
        <end position="812"/>
    </location>
</feature>
<dbReference type="WBParaSite" id="Gr19_v10_g140.t2">
    <property type="protein sequence ID" value="Gr19_v10_g140.t2"/>
    <property type="gene ID" value="Gr19_v10_g140"/>
</dbReference>
<feature type="compositionally biased region" description="Basic and acidic residues" evidence="5">
    <location>
        <begin position="759"/>
        <end position="776"/>
    </location>
</feature>
<keyword evidence="3 6" id="KW-1133">Transmembrane helix</keyword>
<evidence type="ECO:0000256" key="5">
    <source>
        <dbReference type="SAM" id="MobiDB-lite"/>
    </source>
</evidence>
<evidence type="ECO:0000313" key="8">
    <source>
        <dbReference type="WBParaSite" id="Gr19_v10_g140.t2"/>
    </source>
</evidence>
<proteinExistence type="predicted"/>
<evidence type="ECO:0000313" key="7">
    <source>
        <dbReference type="Proteomes" id="UP000887572"/>
    </source>
</evidence>
<name>A0A914H4U8_GLORO</name>
<feature type="transmembrane region" description="Helical" evidence="6">
    <location>
        <begin position="280"/>
        <end position="303"/>
    </location>
</feature>
<feature type="compositionally biased region" description="Acidic residues" evidence="5">
    <location>
        <begin position="777"/>
        <end position="791"/>
    </location>
</feature>
<evidence type="ECO:0000256" key="2">
    <source>
        <dbReference type="ARBA" id="ARBA00022692"/>
    </source>
</evidence>
<protein>
    <submittedName>
        <fullName evidence="8">Uncharacterized protein</fullName>
    </submittedName>
</protein>
<organism evidence="7 8">
    <name type="scientific">Globodera rostochiensis</name>
    <name type="common">Golden nematode worm</name>
    <name type="synonym">Heterodera rostochiensis</name>
    <dbReference type="NCBI Taxonomy" id="31243"/>
    <lineage>
        <taxon>Eukaryota</taxon>
        <taxon>Metazoa</taxon>
        <taxon>Ecdysozoa</taxon>
        <taxon>Nematoda</taxon>
        <taxon>Chromadorea</taxon>
        <taxon>Rhabditida</taxon>
        <taxon>Tylenchina</taxon>
        <taxon>Tylenchomorpha</taxon>
        <taxon>Tylenchoidea</taxon>
        <taxon>Heteroderidae</taxon>
        <taxon>Heteroderinae</taxon>
        <taxon>Globodera</taxon>
    </lineage>
</organism>
<feature type="transmembrane region" description="Helical" evidence="6">
    <location>
        <begin position="202"/>
        <end position="222"/>
    </location>
</feature>
<dbReference type="Proteomes" id="UP000887572">
    <property type="component" value="Unplaced"/>
</dbReference>